<keyword evidence="1" id="KW-1133">Transmembrane helix</keyword>
<gene>
    <name evidence="3" type="ORF">BLI708_00170</name>
    <name evidence="4" type="ORF">BLI708_00465</name>
    <name evidence="2" type="ORF">Tam1G_2147</name>
</gene>
<evidence type="ECO:0000313" key="6">
    <source>
        <dbReference type="Proteomes" id="UP000663067"/>
    </source>
</evidence>
<dbReference type="EMBL" id="CP071591">
    <property type="protein sequence ID" value="QSY57850.1"/>
    <property type="molecule type" value="Genomic_DNA"/>
</dbReference>
<reference evidence="2 5" key="1">
    <citation type="submission" date="2017-07" db="EMBL/GenBank/DDBJ databases">
        <title>Bifidobacterium novel species.</title>
        <authorList>
            <person name="Lugli G.A."/>
            <person name="Milani C."/>
            <person name="Duranti S."/>
            <person name="Mangifesta M."/>
        </authorList>
    </citation>
    <scope>NUCLEOTIDE SEQUENCE [LARGE SCALE GENOMIC DNA]</scope>
    <source>
        <strain evidence="2 5">45</strain>
    </source>
</reference>
<protein>
    <recommendedName>
        <fullName evidence="7">DoxX</fullName>
    </recommendedName>
</protein>
<evidence type="ECO:0000256" key="1">
    <source>
        <dbReference type="SAM" id="Phobius"/>
    </source>
</evidence>
<evidence type="ECO:0008006" key="7">
    <source>
        <dbReference type="Google" id="ProtNLM"/>
    </source>
</evidence>
<organism evidence="2 5">
    <name type="scientific">Bifidobacterium imperatoris</name>
    <dbReference type="NCBI Taxonomy" id="2020965"/>
    <lineage>
        <taxon>Bacteria</taxon>
        <taxon>Bacillati</taxon>
        <taxon>Actinomycetota</taxon>
        <taxon>Actinomycetes</taxon>
        <taxon>Bifidobacteriales</taxon>
        <taxon>Bifidobacteriaceae</taxon>
        <taxon>Bifidobacterium</taxon>
    </lineage>
</organism>
<keyword evidence="6" id="KW-1185">Reference proteome</keyword>
<proteinExistence type="predicted"/>
<dbReference type="Proteomes" id="UP000234855">
    <property type="component" value="Unassembled WGS sequence"/>
</dbReference>
<keyword evidence="1" id="KW-0812">Transmembrane</keyword>
<evidence type="ECO:0000313" key="5">
    <source>
        <dbReference type="Proteomes" id="UP000234855"/>
    </source>
</evidence>
<keyword evidence="1" id="KW-0472">Membrane</keyword>
<evidence type="ECO:0000313" key="3">
    <source>
        <dbReference type="EMBL" id="QSY57801.1"/>
    </source>
</evidence>
<dbReference type="AlphaFoldDB" id="A0A2N5IPD8"/>
<accession>A0A2N5IPD8</accession>
<evidence type="ECO:0000313" key="2">
    <source>
        <dbReference type="EMBL" id="PLS23806.1"/>
    </source>
</evidence>
<dbReference type="Proteomes" id="UP000663067">
    <property type="component" value="Chromosome"/>
</dbReference>
<name>A0A2N5IPD8_9BIFI</name>
<feature type="transmembrane region" description="Helical" evidence="1">
    <location>
        <begin position="69"/>
        <end position="88"/>
    </location>
</feature>
<sequence>MADNTLDTQLEQVTAPVNTPGVADHKAQTETTTGYTPVFNDTVRTVIYIATLVAGIVGAGVTVFGDPQIGAYISAAAGVIASAFGTAYSPMRLAGK</sequence>
<dbReference type="EMBL" id="CP071591">
    <property type="protein sequence ID" value="QSY57801.1"/>
    <property type="molecule type" value="Genomic_DNA"/>
</dbReference>
<dbReference type="RefSeq" id="WP_101626566.1">
    <property type="nucleotide sequence ID" value="NZ_CP071591.1"/>
</dbReference>
<reference evidence="3 6" key="2">
    <citation type="submission" date="2021-03" db="EMBL/GenBank/DDBJ databases">
        <title>Genome sequencing of Bifidobacterium imperatoris JCM 32708.</title>
        <authorList>
            <person name="Kim J."/>
        </authorList>
    </citation>
    <scope>NUCLEOTIDE SEQUENCE [LARGE SCALE GENOMIC DNA]</scope>
    <source>
        <strain evidence="3 6">JCM 32708</strain>
    </source>
</reference>
<feature type="transmembrane region" description="Helical" evidence="1">
    <location>
        <begin position="45"/>
        <end position="63"/>
    </location>
</feature>
<evidence type="ECO:0000313" key="4">
    <source>
        <dbReference type="EMBL" id="QSY57850.1"/>
    </source>
</evidence>
<dbReference type="EMBL" id="NMWV01000043">
    <property type="protein sequence ID" value="PLS23806.1"/>
    <property type="molecule type" value="Genomic_DNA"/>
</dbReference>